<sequence length="100" mass="11245">MCTLAVIGGSHETSIKKYAKKQGIDILFHDGKMSQRTAKYRSMIRKADVVVTLIDALNHNSMETARTIAKELNKPIVYTRGKGISMAIYMGLSEYHKNKK</sequence>
<accession>A0ACC6SGH2</accession>
<protein>
    <submittedName>
        <fullName evidence="1">DUF2325 domain-containing protein</fullName>
    </submittedName>
</protein>
<proteinExistence type="predicted"/>
<reference evidence="1" key="1">
    <citation type="submission" date="2024-03" db="EMBL/GenBank/DDBJ databases">
        <title>Human intestinal bacterial collection.</title>
        <authorList>
            <person name="Pauvert C."/>
            <person name="Hitch T.C.A."/>
            <person name="Clavel T."/>
        </authorList>
    </citation>
    <scope>NUCLEOTIDE SEQUENCE</scope>
    <source>
        <strain evidence="1">CLA-AA-H227</strain>
    </source>
</reference>
<keyword evidence="2" id="KW-1185">Reference proteome</keyword>
<comment type="caution">
    <text evidence="1">The sequence shown here is derived from an EMBL/GenBank/DDBJ whole genome shotgun (WGS) entry which is preliminary data.</text>
</comment>
<organism evidence="1 2">
    <name type="scientific">Robertmurraya yapensis</name>
    <name type="common">ex Hitch et al 2024</name>
    <dbReference type="NCBI Taxonomy" id="3133160"/>
    <lineage>
        <taxon>Bacteria</taxon>
        <taxon>Bacillati</taxon>
        <taxon>Bacillota</taxon>
        <taxon>Bacilli</taxon>
        <taxon>Bacillales</taxon>
        <taxon>Bacillaceae</taxon>
        <taxon>Robertmurraya</taxon>
    </lineage>
</organism>
<dbReference type="Proteomes" id="UP001439875">
    <property type="component" value="Unassembled WGS sequence"/>
</dbReference>
<evidence type="ECO:0000313" key="1">
    <source>
        <dbReference type="EMBL" id="MEQ2529060.1"/>
    </source>
</evidence>
<gene>
    <name evidence="1" type="ORF">WMO40_20510</name>
</gene>
<dbReference type="EMBL" id="JBBMEW010000027">
    <property type="protein sequence ID" value="MEQ2529060.1"/>
    <property type="molecule type" value="Genomic_DNA"/>
</dbReference>
<evidence type="ECO:0000313" key="2">
    <source>
        <dbReference type="Proteomes" id="UP001439875"/>
    </source>
</evidence>
<name>A0ACC6SGH2_9BACI</name>